<dbReference type="GeneID" id="19320481"/>
<dbReference type="eggNOG" id="ENOG502TDM1">
    <property type="taxonomic scope" value="Eukaryota"/>
</dbReference>
<accession>A0A061H146</accession>
<keyword evidence="2" id="KW-0732">Signal</keyword>
<dbReference type="KEGG" id="pfp:PFL1_06403"/>
<dbReference type="RefSeq" id="XP_007882137.1">
    <property type="nucleotide sequence ID" value="XM_007883946.1"/>
</dbReference>
<dbReference type="Proteomes" id="UP000053664">
    <property type="component" value="Unassembled WGS sequence"/>
</dbReference>
<feature type="chain" id="PRO_5001599350" description="Extracellular membrane protein CFEM domain-containing protein" evidence="2">
    <location>
        <begin position="25"/>
        <end position="204"/>
    </location>
</feature>
<name>A0A061H146_9BASI</name>
<feature type="signal peptide" evidence="2">
    <location>
        <begin position="1"/>
        <end position="24"/>
    </location>
</feature>
<protein>
    <recommendedName>
        <fullName evidence="5">Extracellular membrane protein CFEM domain-containing protein</fullName>
    </recommendedName>
</protein>
<evidence type="ECO:0000256" key="2">
    <source>
        <dbReference type="SAM" id="SignalP"/>
    </source>
</evidence>
<gene>
    <name evidence="3" type="ORF">PFL1_06403</name>
</gene>
<dbReference type="OrthoDB" id="2553689at2759"/>
<feature type="compositionally biased region" description="Low complexity" evidence="1">
    <location>
        <begin position="47"/>
        <end position="62"/>
    </location>
</feature>
<evidence type="ECO:0000256" key="1">
    <source>
        <dbReference type="SAM" id="MobiDB-lite"/>
    </source>
</evidence>
<sequence length="204" mass="20351">MKWHHLALLLALLLVSLLSSSASASASASDPHHAPHLVARQAPVPAPASASASTSASASSSAGAPASTASAGSAAGGDATVSADTNQGSCQMTNKLSVNQQASWSNGIINTCCVYATYSTCYLRIQSTVSGAEACEIPDCNDLASNDRAKMIGFNALNSTNGQGSLGNIYPSFGQGNGARRQGTARLVVSLVAAVAVSGLALVV</sequence>
<dbReference type="AlphaFoldDB" id="A0A061H146"/>
<evidence type="ECO:0000313" key="3">
    <source>
        <dbReference type="EMBL" id="EPQ25948.1"/>
    </source>
</evidence>
<organism evidence="3 4">
    <name type="scientific">Pseudozyma flocculosa PF-1</name>
    <dbReference type="NCBI Taxonomy" id="1277687"/>
    <lineage>
        <taxon>Eukaryota</taxon>
        <taxon>Fungi</taxon>
        <taxon>Dikarya</taxon>
        <taxon>Basidiomycota</taxon>
        <taxon>Ustilaginomycotina</taxon>
        <taxon>Ustilaginomycetes</taxon>
        <taxon>Ustilaginales</taxon>
        <taxon>Ustilaginaceae</taxon>
        <taxon>Pseudozyma</taxon>
    </lineage>
</organism>
<evidence type="ECO:0008006" key="5">
    <source>
        <dbReference type="Google" id="ProtNLM"/>
    </source>
</evidence>
<reference evidence="3 4" key="1">
    <citation type="journal article" date="2013" name="Plant Cell">
        <title>The transition from a phytopathogenic smut ancestor to an anamorphic biocontrol agent deciphered by comparative whole-genome analysis.</title>
        <authorList>
            <person name="Lefebvre F."/>
            <person name="Joly D.L."/>
            <person name="Labbe C."/>
            <person name="Teichmann B."/>
            <person name="Linning R."/>
            <person name="Belzile F."/>
            <person name="Bakkeren G."/>
            <person name="Belanger R.R."/>
        </authorList>
    </citation>
    <scope>NUCLEOTIDE SEQUENCE [LARGE SCALE GENOMIC DNA]</scope>
    <source>
        <strain evidence="3 4">PF-1</strain>
    </source>
</reference>
<dbReference type="EMBL" id="KE361648">
    <property type="protein sequence ID" value="EPQ25948.1"/>
    <property type="molecule type" value="Genomic_DNA"/>
</dbReference>
<dbReference type="HOGENOM" id="CLU_1321770_0_0_1"/>
<evidence type="ECO:0000313" key="4">
    <source>
        <dbReference type="Proteomes" id="UP000053664"/>
    </source>
</evidence>
<feature type="region of interest" description="Disordered" evidence="1">
    <location>
        <begin position="43"/>
        <end position="62"/>
    </location>
</feature>
<proteinExistence type="predicted"/>